<dbReference type="STRING" id="683960.A0A1E3NZ98"/>
<evidence type="ECO:0000256" key="1">
    <source>
        <dbReference type="ARBA" id="ARBA00023002"/>
    </source>
</evidence>
<dbReference type="InterPro" id="IPR050425">
    <property type="entry name" value="NAD(P)_dehydrat-like"/>
</dbReference>
<evidence type="ECO:0000313" key="4">
    <source>
        <dbReference type="EMBL" id="ODQ58002.1"/>
    </source>
</evidence>
<dbReference type="SUPFAM" id="SSF51735">
    <property type="entry name" value="NAD(P)-binding Rossmann-fold domains"/>
    <property type="match status" value="1"/>
</dbReference>
<dbReference type="Gene3D" id="3.40.50.720">
    <property type="entry name" value="NAD(P)-binding Rossmann-like Domain"/>
    <property type="match status" value="1"/>
</dbReference>
<reference evidence="4 5" key="1">
    <citation type="journal article" date="2016" name="Proc. Natl. Acad. Sci. U.S.A.">
        <title>Comparative genomics of biotechnologically important yeasts.</title>
        <authorList>
            <person name="Riley R."/>
            <person name="Haridas S."/>
            <person name="Wolfe K.H."/>
            <person name="Lopes M.R."/>
            <person name="Hittinger C.T."/>
            <person name="Goeker M."/>
            <person name="Salamov A.A."/>
            <person name="Wisecaver J.H."/>
            <person name="Long T.M."/>
            <person name="Calvey C.H."/>
            <person name="Aerts A.L."/>
            <person name="Barry K.W."/>
            <person name="Choi C."/>
            <person name="Clum A."/>
            <person name="Coughlan A.Y."/>
            <person name="Deshpande S."/>
            <person name="Douglass A.P."/>
            <person name="Hanson S.J."/>
            <person name="Klenk H.-P."/>
            <person name="LaButti K.M."/>
            <person name="Lapidus A."/>
            <person name="Lindquist E.A."/>
            <person name="Lipzen A.M."/>
            <person name="Meier-Kolthoff J.P."/>
            <person name="Ohm R.A."/>
            <person name="Otillar R.P."/>
            <person name="Pangilinan J.L."/>
            <person name="Peng Y."/>
            <person name="Rokas A."/>
            <person name="Rosa C.A."/>
            <person name="Scheuner C."/>
            <person name="Sibirny A.A."/>
            <person name="Slot J.C."/>
            <person name="Stielow J.B."/>
            <person name="Sun H."/>
            <person name="Kurtzman C.P."/>
            <person name="Blackwell M."/>
            <person name="Grigoriev I.V."/>
            <person name="Jeffries T.W."/>
        </authorList>
    </citation>
    <scope>NUCLEOTIDE SEQUENCE [LARGE SCALE GENOMIC DNA]</scope>
    <source>
        <strain evidence="5">ATCC 58044 / CBS 1984 / NCYC 433 / NRRL Y-366-8</strain>
    </source>
</reference>
<sequence>MSSLVIVTGATGFLAQYVIKKFIDEGYKVIGTVRSQEKGLDLVEKFSNSNFSVEVIEDLANFDQVYKVVSKYSNNLKYFIHTAAAMNIFSKESEKDLLKPNINATTNILKVLNGNAPNLEKFVYTSSISAFNTNVMGFDPVNEESWSSVTYEQGKLNGFFGYSASKKFSEREIFQFVQDRSPSFKVATIGASMILGAPLFKGDDINGAAKLLLKSLKAESEDKVEPLNYLTIAVEDVAKAHYVAATNPEISNQRLLISSNRLTQQDVLDVGNEFNELKGKIPKGVPKTEPAESETNVDNKKSIQLLGFKPELTTTNLRKIIKYAIDEHKYL</sequence>
<keyword evidence="1" id="KW-0560">Oxidoreductase</keyword>
<proteinExistence type="inferred from homology"/>
<dbReference type="EMBL" id="KV454212">
    <property type="protein sequence ID" value="ODQ58002.1"/>
    <property type="molecule type" value="Genomic_DNA"/>
</dbReference>
<dbReference type="GO" id="GO:0016616">
    <property type="term" value="F:oxidoreductase activity, acting on the CH-OH group of donors, NAD or NADP as acceptor"/>
    <property type="evidence" value="ECO:0007669"/>
    <property type="project" value="InterPro"/>
</dbReference>
<dbReference type="InterPro" id="IPR002225">
    <property type="entry name" value="3Beta_OHSteriod_DH/Estase"/>
</dbReference>
<organism evidence="4 5">
    <name type="scientific">Wickerhamomyces anomalus (strain ATCC 58044 / CBS 1984 / NCYC 433 / NRRL Y-366-8)</name>
    <name type="common">Yeast</name>
    <name type="synonym">Hansenula anomala</name>
    <dbReference type="NCBI Taxonomy" id="683960"/>
    <lineage>
        <taxon>Eukaryota</taxon>
        <taxon>Fungi</taxon>
        <taxon>Dikarya</taxon>
        <taxon>Ascomycota</taxon>
        <taxon>Saccharomycotina</taxon>
        <taxon>Saccharomycetes</taxon>
        <taxon>Phaffomycetales</taxon>
        <taxon>Wickerhamomycetaceae</taxon>
        <taxon>Wickerhamomyces</taxon>
    </lineage>
</organism>
<dbReference type="OrthoDB" id="2735536at2759"/>
<dbReference type="PANTHER" id="PTHR10366:SF564">
    <property type="entry name" value="STEROL-4-ALPHA-CARBOXYLATE 3-DEHYDROGENASE, DECARBOXYLATING"/>
    <property type="match status" value="1"/>
</dbReference>
<dbReference type="InterPro" id="IPR036291">
    <property type="entry name" value="NAD(P)-bd_dom_sf"/>
</dbReference>
<keyword evidence="5" id="KW-1185">Reference proteome</keyword>
<dbReference type="GeneID" id="30199357"/>
<protein>
    <recommendedName>
        <fullName evidence="3">3-beta hydroxysteroid dehydrogenase/isomerase domain-containing protein</fullName>
    </recommendedName>
</protein>
<accession>A0A1E3NZ98</accession>
<dbReference type="Proteomes" id="UP000094112">
    <property type="component" value="Unassembled WGS sequence"/>
</dbReference>
<name>A0A1E3NZ98_WICAA</name>
<evidence type="ECO:0000256" key="2">
    <source>
        <dbReference type="ARBA" id="ARBA00023445"/>
    </source>
</evidence>
<dbReference type="GO" id="GO:0006694">
    <property type="term" value="P:steroid biosynthetic process"/>
    <property type="evidence" value="ECO:0007669"/>
    <property type="project" value="InterPro"/>
</dbReference>
<evidence type="ECO:0000259" key="3">
    <source>
        <dbReference type="Pfam" id="PF01073"/>
    </source>
</evidence>
<dbReference type="PANTHER" id="PTHR10366">
    <property type="entry name" value="NAD DEPENDENT EPIMERASE/DEHYDRATASE"/>
    <property type="match status" value="1"/>
</dbReference>
<dbReference type="RefSeq" id="XP_019037209.1">
    <property type="nucleotide sequence ID" value="XM_019182111.1"/>
</dbReference>
<gene>
    <name evidence="4" type="ORF">WICANDRAFT_33780</name>
</gene>
<dbReference type="AlphaFoldDB" id="A0A1E3NZ98"/>
<dbReference type="Pfam" id="PF01073">
    <property type="entry name" value="3Beta_HSD"/>
    <property type="match status" value="1"/>
</dbReference>
<feature type="domain" description="3-beta hydroxysteroid dehydrogenase/isomerase" evidence="3">
    <location>
        <begin position="6"/>
        <end position="175"/>
    </location>
</feature>
<comment type="similarity">
    <text evidence="2">Belongs to the NAD(P)-dependent epimerase/dehydratase family. Dihydroflavonol-4-reductase subfamily.</text>
</comment>
<evidence type="ECO:0000313" key="5">
    <source>
        <dbReference type="Proteomes" id="UP000094112"/>
    </source>
</evidence>